<evidence type="ECO:0000313" key="4">
    <source>
        <dbReference type="Proteomes" id="UP001235744"/>
    </source>
</evidence>
<evidence type="ECO:0008006" key="5">
    <source>
        <dbReference type="Google" id="ProtNLM"/>
    </source>
</evidence>
<evidence type="ECO:0000313" key="3">
    <source>
        <dbReference type="EMBL" id="WLQ59403.1"/>
    </source>
</evidence>
<dbReference type="RefSeq" id="WP_306069853.1">
    <property type="nucleotide sequence ID" value="NZ_CP120988.1"/>
</dbReference>
<reference evidence="3 4" key="1">
    <citation type="submission" date="2023-03" db="EMBL/GenBank/DDBJ databases">
        <title>Isolation and description of six Streptomyces strains from soil environments, able to metabolize different microbial glucans.</title>
        <authorList>
            <person name="Widen T."/>
            <person name="Larsbrink J."/>
        </authorList>
    </citation>
    <scope>NUCLEOTIDE SEQUENCE [LARGE SCALE GENOMIC DNA]</scope>
    <source>
        <strain evidence="3 4">Alt2</strain>
    </source>
</reference>
<accession>A0ABY9IVC1</accession>
<protein>
    <recommendedName>
        <fullName evidence="5">Lipoprotein</fullName>
    </recommendedName>
</protein>
<evidence type="ECO:0000256" key="1">
    <source>
        <dbReference type="SAM" id="MobiDB-lite"/>
    </source>
</evidence>
<feature type="signal peptide" evidence="2">
    <location>
        <begin position="1"/>
        <end position="24"/>
    </location>
</feature>
<feature type="chain" id="PRO_5047274159" description="Lipoprotein" evidence="2">
    <location>
        <begin position="25"/>
        <end position="165"/>
    </location>
</feature>
<feature type="region of interest" description="Disordered" evidence="1">
    <location>
        <begin position="72"/>
        <end position="97"/>
    </location>
</feature>
<dbReference type="Proteomes" id="UP001235744">
    <property type="component" value="Chromosome"/>
</dbReference>
<proteinExistence type="predicted"/>
<keyword evidence="2" id="KW-0732">Signal</keyword>
<evidence type="ECO:0000256" key="2">
    <source>
        <dbReference type="SAM" id="SignalP"/>
    </source>
</evidence>
<dbReference type="PROSITE" id="PS51257">
    <property type="entry name" value="PROKAR_LIPOPROTEIN"/>
    <property type="match status" value="1"/>
</dbReference>
<dbReference type="EMBL" id="CP120988">
    <property type="protein sequence ID" value="WLQ59403.1"/>
    <property type="molecule type" value="Genomic_DNA"/>
</dbReference>
<organism evidence="3 4">
    <name type="scientific">Streptomyces poriferorum</name>
    <dbReference type="NCBI Taxonomy" id="2798799"/>
    <lineage>
        <taxon>Bacteria</taxon>
        <taxon>Bacillati</taxon>
        <taxon>Actinomycetota</taxon>
        <taxon>Actinomycetes</taxon>
        <taxon>Kitasatosporales</taxon>
        <taxon>Streptomycetaceae</taxon>
        <taxon>Streptomyces</taxon>
    </lineage>
</organism>
<gene>
    <name evidence="3" type="ORF">P8A19_30035</name>
</gene>
<keyword evidence="4" id="KW-1185">Reference proteome</keyword>
<name>A0ABY9IVC1_9ACTN</name>
<sequence length="165" mass="16475">MTRRGVRGASAVLVAMTVAFTASACSDDGDSASSTVSKAASAASSVASSVASKGSDVVASATAAAEDKLNSFKDGVNASGDVKAGAPATDADGRVTSKVTVSNGTDSTQSYAVQINFKDADGNLLDTVVVSVDDVASKKTKDATARSNRKLDGDVKVEVGQALRH</sequence>